<dbReference type="GO" id="GO:0009424">
    <property type="term" value="C:bacterial-type flagellum hook"/>
    <property type="evidence" value="ECO:0007669"/>
    <property type="project" value="TreeGrafter"/>
</dbReference>
<feature type="domain" description="Flagellar basal-body/hook protein C-terminal" evidence="7">
    <location>
        <begin position="429"/>
        <end position="473"/>
    </location>
</feature>
<evidence type="ECO:0000259" key="8">
    <source>
        <dbReference type="Pfam" id="PF07559"/>
    </source>
</evidence>
<keyword evidence="10" id="KW-0282">Flagellum</keyword>
<evidence type="ECO:0000313" key="11">
    <source>
        <dbReference type="Proteomes" id="UP000242329"/>
    </source>
</evidence>
<evidence type="ECO:0000313" key="10">
    <source>
        <dbReference type="EMBL" id="SHG58132.1"/>
    </source>
</evidence>
<evidence type="ECO:0000256" key="1">
    <source>
        <dbReference type="ARBA" id="ARBA00004117"/>
    </source>
</evidence>
<dbReference type="InterPro" id="IPR011491">
    <property type="entry name" value="FlgE_D2"/>
</dbReference>
<dbReference type="InterPro" id="IPR019776">
    <property type="entry name" value="Flagellar_basal_body_rod_CS"/>
</dbReference>
<keyword evidence="4 5" id="KW-0975">Bacterial flagellum</keyword>
<dbReference type="InterPro" id="IPR010930">
    <property type="entry name" value="Flg_bb/hook_C_dom"/>
</dbReference>
<dbReference type="PANTHER" id="PTHR30435">
    <property type="entry name" value="FLAGELLAR PROTEIN"/>
    <property type="match status" value="1"/>
</dbReference>
<reference evidence="11" key="1">
    <citation type="submission" date="2016-11" db="EMBL/GenBank/DDBJ databases">
        <authorList>
            <person name="Varghese N."/>
            <person name="Submissions S."/>
        </authorList>
    </citation>
    <scope>NUCLEOTIDE SEQUENCE [LARGE SCALE GENOMIC DNA]</scope>
    <source>
        <strain evidence="11">DSM 11003</strain>
    </source>
</reference>
<comment type="function">
    <text evidence="5">A flexible structure which links the flagellar filament to the drive apparatus in the basal body.</text>
</comment>
<accession>A0A1M5KZ36</accession>
<dbReference type="InterPro" id="IPR020013">
    <property type="entry name" value="Flagellar_FlgE/F/G"/>
</dbReference>
<dbReference type="Proteomes" id="UP000242329">
    <property type="component" value="Unassembled WGS sequence"/>
</dbReference>
<dbReference type="Pfam" id="PF00460">
    <property type="entry name" value="Flg_bb_rod"/>
    <property type="match status" value="1"/>
</dbReference>
<dbReference type="STRING" id="1123382.SAMN02745221_00531"/>
<dbReference type="PROSITE" id="PS00588">
    <property type="entry name" value="FLAGELLA_BB_ROD"/>
    <property type="match status" value="1"/>
</dbReference>
<dbReference type="OrthoDB" id="9804559at2"/>
<name>A0A1M5KZ36_9FIRM</name>
<sequence length="475" mass="51540">MMRSMYAGVSGLKNHQTRMDVIGNNIANVNTTGYKKSRVVFKDTLYQAIRGASRPTDARGGTNPMGIGLGMTLSSIDQIHTPAPAATTNKITDMAIDGNGYFILDNGGQLFYTRAGNFDFDKMGNLVNTSNGYRVHGWMADKTQFDASGNWKIDTVKATQPIDISGFKTIEPNATTEVKFSGNLNSNLNIVTNPATAPDDVVITSKEIYDSLGNKHTLYFRFYKVEENQTADVSYVDDTGNTQTTQIKINKWNCDVSFDPEFPAPSGGGPGDLTTTQTIENVIIFDADGNYPTRVEVGGKKYQITGITGYTFPPVQPLTAVMTNGAADINFKVDFSRLTQWESKSTAWAEHQNGYSMGNLVSFTIGIDGTISGVYDNGETRNLARVALANFQNPAGLLQAGSNLYQVSNNSGDPLVGAPGDQGMGGILPGSLEMSNVDLSEEFTEMIVTQRGFQANSRIITTSDEMLQELVNLKR</sequence>
<evidence type="ECO:0000256" key="5">
    <source>
        <dbReference type="RuleBase" id="RU362116"/>
    </source>
</evidence>
<keyword evidence="10" id="KW-0969">Cilium</keyword>
<keyword evidence="10" id="KW-0966">Cell projection</keyword>
<evidence type="ECO:0000256" key="2">
    <source>
        <dbReference type="ARBA" id="ARBA00009677"/>
    </source>
</evidence>
<dbReference type="GO" id="GO:0005829">
    <property type="term" value="C:cytosol"/>
    <property type="evidence" value="ECO:0007669"/>
    <property type="project" value="TreeGrafter"/>
</dbReference>
<dbReference type="InterPro" id="IPR053967">
    <property type="entry name" value="LlgE_F_G-like_D1"/>
</dbReference>
<organism evidence="10 11">
    <name type="scientific">Thermosyntropha lipolytica DSM 11003</name>
    <dbReference type="NCBI Taxonomy" id="1123382"/>
    <lineage>
        <taxon>Bacteria</taxon>
        <taxon>Bacillati</taxon>
        <taxon>Bacillota</taxon>
        <taxon>Clostridia</taxon>
        <taxon>Eubacteriales</taxon>
        <taxon>Syntrophomonadaceae</taxon>
        <taxon>Thermosyntropha</taxon>
    </lineage>
</organism>
<comment type="subcellular location">
    <subcellularLocation>
        <location evidence="1 5">Bacterial flagellum basal body</location>
    </subcellularLocation>
</comment>
<feature type="domain" description="Flagellar hook protein FlgE D2" evidence="8">
    <location>
        <begin position="202"/>
        <end position="355"/>
    </location>
</feature>
<evidence type="ECO:0000256" key="3">
    <source>
        <dbReference type="ARBA" id="ARBA00019015"/>
    </source>
</evidence>
<dbReference type="EMBL" id="FQWY01000006">
    <property type="protein sequence ID" value="SHG58132.1"/>
    <property type="molecule type" value="Genomic_DNA"/>
</dbReference>
<evidence type="ECO:0000259" key="7">
    <source>
        <dbReference type="Pfam" id="PF06429"/>
    </source>
</evidence>
<dbReference type="NCBIfam" id="TIGR03506">
    <property type="entry name" value="FlgEFG_subfam"/>
    <property type="match status" value="1"/>
</dbReference>
<dbReference type="GO" id="GO:0009425">
    <property type="term" value="C:bacterial-type flagellum basal body"/>
    <property type="evidence" value="ECO:0007669"/>
    <property type="project" value="UniProtKB-SubCell"/>
</dbReference>
<dbReference type="PANTHER" id="PTHR30435:SF1">
    <property type="entry name" value="FLAGELLAR HOOK PROTEIN FLGE"/>
    <property type="match status" value="1"/>
</dbReference>
<dbReference type="InterPro" id="IPR037058">
    <property type="entry name" value="Falgellar_hook_FlgE_sf"/>
</dbReference>
<dbReference type="SUPFAM" id="SSF117143">
    <property type="entry name" value="Flagellar hook protein flgE"/>
    <property type="match status" value="1"/>
</dbReference>
<gene>
    <name evidence="10" type="ORF">SAMN02745221_00531</name>
</gene>
<dbReference type="RefSeq" id="WP_073089678.1">
    <property type="nucleotide sequence ID" value="NZ_FQWY01000006.1"/>
</dbReference>
<keyword evidence="11" id="KW-1185">Reference proteome</keyword>
<evidence type="ECO:0000256" key="4">
    <source>
        <dbReference type="ARBA" id="ARBA00023143"/>
    </source>
</evidence>
<dbReference type="Pfam" id="PF22692">
    <property type="entry name" value="LlgE_F_G_D1"/>
    <property type="match status" value="1"/>
</dbReference>
<protein>
    <recommendedName>
        <fullName evidence="3 5">Flagellar hook protein FlgE</fullName>
    </recommendedName>
</protein>
<dbReference type="InterPro" id="IPR001444">
    <property type="entry name" value="Flag_bb_rod_N"/>
</dbReference>
<dbReference type="Gene3D" id="2.60.98.20">
    <property type="entry name" value="Flagellar hook protein FlgE"/>
    <property type="match status" value="1"/>
</dbReference>
<feature type="domain" description="Flagellar hook protein FlgE/F/G-like D1" evidence="9">
    <location>
        <begin position="95"/>
        <end position="150"/>
    </location>
</feature>
<dbReference type="InterPro" id="IPR037925">
    <property type="entry name" value="FlgE/F/G-like"/>
</dbReference>
<proteinExistence type="inferred from homology"/>
<dbReference type="AlphaFoldDB" id="A0A1M5KZ36"/>
<dbReference type="Pfam" id="PF06429">
    <property type="entry name" value="Flg_bbr_C"/>
    <property type="match status" value="1"/>
</dbReference>
<dbReference type="GO" id="GO:0071978">
    <property type="term" value="P:bacterial-type flagellum-dependent swarming motility"/>
    <property type="evidence" value="ECO:0007669"/>
    <property type="project" value="TreeGrafter"/>
</dbReference>
<feature type="domain" description="Flagellar basal body rod protein N-terminal" evidence="6">
    <location>
        <begin position="5"/>
        <end position="35"/>
    </location>
</feature>
<evidence type="ECO:0000259" key="9">
    <source>
        <dbReference type="Pfam" id="PF22692"/>
    </source>
</evidence>
<dbReference type="Pfam" id="PF07559">
    <property type="entry name" value="FlgE_D2"/>
    <property type="match status" value="1"/>
</dbReference>
<evidence type="ECO:0000259" key="6">
    <source>
        <dbReference type="Pfam" id="PF00460"/>
    </source>
</evidence>
<comment type="similarity">
    <text evidence="2 5">Belongs to the flagella basal body rod proteins family.</text>
</comment>